<dbReference type="AlphaFoldDB" id="A0A0K9GT05"/>
<dbReference type="PATRIC" id="fig|1679170.3.peg.2138"/>
<dbReference type="STRING" id="1679170.AC625_09645"/>
<accession>A0A0K9GT05</accession>
<proteinExistence type="predicted"/>
<protein>
    <submittedName>
        <fullName evidence="2">Uncharacterized protein</fullName>
    </submittedName>
</protein>
<name>A0A0K9GT05_9BACI</name>
<evidence type="ECO:0000313" key="2">
    <source>
        <dbReference type="EMBL" id="KMY49770.1"/>
    </source>
</evidence>
<feature type="transmembrane region" description="Helical" evidence="1">
    <location>
        <begin position="88"/>
        <end position="107"/>
    </location>
</feature>
<keyword evidence="1" id="KW-0472">Membrane</keyword>
<reference evidence="3" key="1">
    <citation type="submission" date="2015-07" db="EMBL/GenBank/DDBJ databases">
        <title>Genome sequencing project for genomic taxonomy and phylogenomics of Bacillus-like bacteria.</title>
        <authorList>
            <person name="Liu B."/>
            <person name="Wang J."/>
            <person name="Zhu Y."/>
            <person name="Liu G."/>
            <person name="Chen Q."/>
            <person name="Chen Z."/>
            <person name="Lan J."/>
            <person name="Che J."/>
            <person name="Ge C."/>
            <person name="Shi H."/>
            <person name="Pan Z."/>
            <person name="Liu X."/>
        </authorList>
    </citation>
    <scope>NUCLEOTIDE SEQUENCE [LARGE SCALE GENOMIC DNA]</scope>
    <source>
        <strain evidence="3">FJAT-27997</strain>
    </source>
</reference>
<keyword evidence="3" id="KW-1185">Reference proteome</keyword>
<keyword evidence="1" id="KW-0812">Transmembrane</keyword>
<dbReference type="Proteomes" id="UP000037146">
    <property type="component" value="Unassembled WGS sequence"/>
</dbReference>
<evidence type="ECO:0000313" key="3">
    <source>
        <dbReference type="Proteomes" id="UP000037146"/>
    </source>
</evidence>
<comment type="caution">
    <text evidence="2">The sequence shown here is derived from an EMBL/GenBank/DDBJ whole genome shotgun (WGS) entry which is preliminary data.</text>
</comment>
<evidence type="ECO:0000256" key="1">
    <source>
        <dbReference type="SAM" id="Phobius"/>
    </source>
</evidence>
<organism evidence="2 3">
    <name type="scientific">Peribacillus loiseleuriae</name>
    <dbReference type="NCBI Taxonomy" id="1679170"/>
    <lineage>
        <taxon>Bacteria</taxon>
        <taxon>Bacillati</taxon>
        <taxon>Bacillota</taxon>
        <taxon>Bacilli</taxon>
        <taxon>Bacillales</taxon>
        <taxon>Bacillaceae</taxon>
        <taxon>Peribacillus</taxon>
    </lineage>
</organism>
<sequence length="117" mass="13859">MTWIVLISFSSPTFETDFTWGYNFEKGKKYLIYLNEENGIYTNSPCSPVSMVNSSSEYEKLLGEGLKPKEKVNLGYKMWFMFDKDLDLVFTLLLMVISIILIWKWYIKRLKSKNKKD</sequence>
<keyword evidence="1" id="KW-1133">Transmembrane helix</keyword>
<dbReference type="EMBL" id="LFZW01000001">
    <property type="protein sequence ID" value="KMY49770.1"/>
    <property type="molecule type" value="Genomic_DNA"/>
</dbReference>
<gene>
    <name evidence="2" type="ORF">AC625_09645</name>
</gene>